<feature type="non-terminal residue" evidence="1">
    <location>
        <position position="56"/>
    </location>
</feature>
<gene>
    <name evidence="1" type="ORF">RFULGI_LOCUS3265</name>
</gene>
<accession>A0A9N9A470</accession>
<proteinExistence type="predicted"/>
<organism evidence="1 2">
    <name type="scientific">Racocetra fulgida</name>
    <dbReference type="NCBI Taxonomy" id="60492"/>
    <lineage>
        <taxon>Eukaryota</taxon>
        <taxon>Fungi</taxon>
        <taxon>Fungi incertae sedis</taxon>
        <taxon>Mucoromycota</taxon>
        <taxon>Glomeromycotina</taxon>
        <taxon>Glomeromycetes</taxon>
        <taxon>Diversisporales</taxon>
        <taxon>Gigasporaceae</taxon>
        <taxon>Racocetra</taxon>
    </lineage>
</organism>
<dbReference type="EMBL" id="CAJVPZ010002769">
    <property type="protein sequence ID" value="CAG8519120.1"/>
    <property type="molecule type" value="Genomic_DNA"/>
</dbReference>
<dbReference type="Proteomes" id="UP000789396">
    <property type="component" value="Unassembled WGS sequence"/>
</dbReference>
<dbReference type="AlphaFoldDB" id="A0A9N9A470"/>
<protein>
    <submittedName>
        <fullName evidence="1">6945_t:CDS:1</fullName>
    </submittedName>
</protein>
<keyword evidence="2" id="KW-1185">Reference proteome</keyword>
<evidence type="ECO:0000313" key="2">
    <source>
        <dbReference type="Proteomes" id="UP000789396"/>
    </source>
</evidence>
<sequence length="56" mass="6449">NLPPYTALLSVIRYLKIYQGKEEVLKSLINLYDNVFASSTSRLQLEKILSICFVNQ</sequence>
<evidence type="ECO:0000313" key="1">
    <source>
        <dbReference type="EMBL" id="CAG8519120.1"/>
    </source>
</evidence>
<comment type="caution">
    <text evidence="1">The sequence shown here is derived from an EMBL/GenBank/DDBJ whole genome shotgun (WGS) entry which is preliminary data.</text>
</comment>
<reference evidence="1" key="1">
    <citation type="submission" date="2021-06" db="EMBL/GenBank/DDBJ databases">
        <authorList>
            <person name="Kallberg Y."/>
            <person name="Tangrot J."/>
            <person name="Rosling A."/>
        </authorList>
    </citation>
    <scope>NUCLEOTIDE SEQUENCE</scope>
    <source>
        <strain evidence="1">IN212</strain>
    </source>
</reference>
<name>A0A9N9A470_9GLOM</name>